<evidence type="ECO:0000256" key="14">
    <source>
        <dbReference type="ARBA" id="ARBA00037960"/>
    </source>
</evidence>
<dbReference type="InParanoid" id="F6ZUD0"/>
<dbReference type="GO" id="GO:0033597">
    <property type="term" value="C:mitotic checkpoint complex"/>
    <property type="evidence" value="ECO:0000318"/>
    <property type="project" value="GO_Central"/>
</dbReference>
<reference evidence="17" key="3">
    <citation type="submission" date="2025-08" db="UniProtKB">
        <authorList>
            <consortium name="Ensembl"/>
        </authorList>
    </citation>
    <scope>IDENTIFICATION</scope>
</reference>
<evidence type="ECO:0000256" key="7">
    <source>
        <dbReference type="ARBA" id="ARBA00022776"/>
    </source>
</evidence>
<dbReference type="Ensembl" id="ENSCINT00000019571.4">
    <property type="protein sequence ID" value="ENSCINP00000019571.4"/>
    <property type="gene ID" value="ENSCING00000009630.4"/>
</dbReference>
<comment type="similarity">
    <text evidence="14">Belongs to the WD repeat BUB3 family.</text>
</comment>
<dbReference type="OMA" id="WDSTLHI"/>
<keyword evidence="12" id="KW-0131">Cell cycle</keyword>
<dbReference type="HOGENOM" id="CLU_038526_0_0_1"/>
<dbReference type="GO" id="GO:0005654">
    <property type="term" value="C:nucleoplasm"/>
    <property type="evidence" value="ECO:0000318"/>
    <property type="project" value="GO_Central"/>
</dbReference>
<dbReference type="FunFam" id="2.130.10.10:FF:000047">
    <property type="entry name" value="Mitotic checkpoint protein bub3, putative"/>
    <property type="match status" value="1"/>
</dbReference>
<keyword evidence="13" id="KW-0137">Centromere</keyword>
<accession>F6ZUD0</accession>
<reference evidence="17" key="2">
    <citation type="journal article" date="2008" name="Genome Biol.">
        <title>Improved genome assembly and evidence-based global gene model set for the chordate Ciona intestinalis: new insight into intron and operon populations.</title>
        <authorList>
            <person name="Satou Y."/>
            <person name="Mineta K."/>
            <person name="Ogasawara M."/>
            <person name="Sasakura Y."/>
            <person name="Shoguchi E."/>
            <person name="Ueno K."/>
            <person name="Yamada L."/>
            <person name="Matsumoto J."/>
            <person name="Wasserscheid J."/>
            <person name="Dewar K."/>
            <person name="Wiley G.B."/>
            <person name="Macmil S.L."/>
            <person name="Roe B.A."/>
            <person name="Zeller R.W."/>
            <person name="Hastings K.E."/>
            <person name="Lemaire P."/>
            <person name="Lindquist E."/>
            <person name="Endo T."/>
            <person name="Hotta K."/>
            <person name="Inaba K."/>
        </authorList>
    </citation>
    <scope>NUCLEOTIDE SEQUENCE [LARGE SCALE GENOMIC DNA]</scope>
    <source>
        <strain evidence="17">wild type</strain>
    </source>
</reference>
<dbReference type="Pfam" id="PF00400">
    <property type="entry name" value="WD40"/>
    <property type="match status" value="5"/>
</dbReference>
<dbReference type="InterPro" id="IPR020472">
    <property type="entry name" value="WD40_PAC1"/>
</dbReference>
<dbReference type="FunCoup" id="F6ZUD0">
    <property type="interactions" value="635"/>
</dbReference>
<evidence type="ECO:0000256" key="2">
    <source>
        <dbReference type="ARBA" id="ARBA00004629"/>
    </source>
</evidence>
<dbReference type="GO" id="GO:1990298">
    <property type="term" value="C:bub1-bub3 complex"/>
    <property type="evidence" value="ECO:0000318"/>
    <property type="project" value="GO_Central"/>
</dbReference>
<feature type="repeat" description="WD" evidence="16">
    <location>
        <begin position="98"/>
        <end position="139"/>
    </location>
</feature>
<dbReference type="PROSITE" id="PS50082">
    <property type="entry name" value="WD_REPEATS_2"/>
    <property type="match status" value="2"/>
</dbReference>
<dbReference type="EMBL" id="EAAA01002075">
    <property type="status" value="NOT_ANNOTATED_CDS"/>
    <property type="molecule type" value="Genomic_DNA"/>
</dbReference>
<dbReference type="GO" id="GO:0000776">
    <property type="term" value="C:kinetochore"/>
    <property type="evidence" value="ECO:0000318"/>
    <property type="project" value="GO_Central"/>
</dbReference>
<organism evidence="17 18">
    <name type="scientific">Ciona intestinalis</name>
    <name type="common">Transparent sea squirt</name>
    <name type="synonym">Ascidia intestinalis</name>
    <dbReference type="NCBI Taxonomy" id="7719"/>
    <lineage>
        <taxon>Eukaryota</taxon>
        <taxon>Metazoa</taxon>
        <taxon>Chordata</taxon>
        <taxon>Tunicata</taxon>
        <taxon>Ascidiacea</taxon>
        <taxon>Phlebobranchia</taxon>
        <taxon>Cionidae</taxon>
        <taxon>Ciona</taxon>
    </lineage>
</organism>
<dbReference type="InterPro" id="IPR001680">
    <property type="entry name" value="WD40_rpt"/>
</dbReference>
<evidence type="ECO:0000256" key="10">
    <source>
        <dbReference type="ARBA" id="ARBA00023242"/>
    </source>
</evidence>
<dbReference type="Proteomes" id="UP000008144">
    <property type="component" value="Chromosome 5"/>
</dbReference>
<keyword evidence="6" id="KW-0677">Repeat</keyword>
<gene>
    <name evidence="17" type="primary">LOC100186469</name>
</gene>
<evidence type="ECO:0000256" key="5">
    <source>
        <dbReference type="ARBA" id="ARBA00022618"/>
    </source>
</evidence>
<keyword evidence="4 16" id="KW-0853">WD repeat</keyword>
<evidence type="ECO:0000256" key="8">
    <source>
        <dbReference type="ARBA" id="ARBA00022829"/>
    </source>
</evidence>
<dbReference type="GO" id="GO:0007059">
    <property type="term" value="P:chromosome segregation"/>
    <property type="evidence" value="ECO:0007669"/>
    <property type="project" value="UniProtKB-KW"/>
</dbReference>
<dbReference type="PANTHER" id="PTHR10971">
    <property type="entry name" value="MRNA EXPORT FACTOR AND BUB3"/>
    <property type="match status" value="1"/>
</dbReference>
<dbReference type="GO" id="GO:0007094">
    <property type="term" value="P:mitotic spindle assembly checkpoint signaling"/>
    <property type="evidence" value="ECO:0000318"/>
    <property type="project" value="GO_Central"/>
</dbReference>
<evidence type="ECO:0000256" key="4">
    <source>
        <dbReference type="ARBA" id="ARBA00022574"/>
    </source>
</evidence>
<reference evidence="18" key="1">
    <citation type="journal article" date="2002" name="Science">
        <title>The draft genome of Ciona intestinalis: insights into chordate and vertebrate origins.</title>
        <authorList>
            <person name="Dehal P."/>
            <person name="Satou Y."/>
            <person name="Campbell R.K."/>
            <person name="Chapman J."/>
            <person name="Degnan B."/>
            <person name="De Tomaso A."/>
            <person name="Davidson B."/>
            <person name="Di Gregorio A."/>
            <person name="Gelpke M."/>
            <person name="Goodstein D.M."/>
            <person name="Harafuji N."/>
            <person name="Hastings K.E."/>
            <person name="Ho I."/>
            <person name="Hotta K."/>
            <person name="Huang W."/>
            <person name="Kawashima T."/>
            <person name="Lemaire P."/>
            <person name="Martinez D."/>
            <person name="Meinertzhagen I.A."/>
            <person name="Necula S."/>
            <person name="Nonaka M."/>
            <person name="Putnam N."/>
            <person name="Rash S."/>
            <person name="Saiga H."/>
            <person name="Satake M."/>
            <person name="Terry A."/>
            <person name="Yamada L."/>
            <person name="Wang H.G."/>
            <person name="Awazu S."/>
            <person name="Azumi K."/>
            <person name="Boore J."/>
            <person name="Branno M."/>
            <person name="Chin-Bow S."/>
            <person name="DeSantis R."/>
            <person name="Doyle S."/>
            <person name="Francino P."/>
            <person name="Keys D.N."/>
            <person name="Haga S."/>
            <person name="Hayashi H."/>
            <person name="Hino K."/>
            <person name="Imai K.S."/>
            <person name="Inaba K."/>
            <person name="Kano S."/>
            <person name="Kobayashi K."/>
            <person name="Kobayashi M."/>
            <person name="Lee B.I."/>
            <person name="Makabe K.W."/>
            <person name="Manohar C."/>
            <person name="Matassi G."/>
            <person name="Medina M."/>
            <person name="Mochizuki Y."/>
            <person name="Mount S."/>
            <person name="Morishita T."/>
            <person name="Miura S."/>
            <person name="Nakayama A."/>
            <person name="Nishizaka S."/>
            <person name="Nomoto H."/>
            <person name="Ohta F."/>
            <person name="Oishi K."/>
            <person name="Rigoutsos I."/>
            <person name="Sano M."/>
            <person name="Sasaki A."/>
            <person name="Sasakura Y."/>
            <person name="Shoguchi E."/>
            <person name="Shin-i T."/>
            <person name="Spagnuolo A."/>
            <person name="Stainier D."/>
            <person name="Suzuki M.M."/>
            <person name="Tassy O."/>
            <person name="Takatori N."/>
            <person name="Tokuoka M."/>
            <person name="Yagi K."/>
            <person name="Yoshizaki F."/>
            <person name="Wada S."/>
            <person name="Zhang C."/>
            <person name="Hyatt P.D."/>
            <person name="Larimer F."/>
            <person name="Detter C."/>
            <person name="Doggett N."/>
            <person name="Glavina T."/>
            <person name="Hawkins T."/>
            <person name="Richardson P."/>
            <person name="Lucas S."/>
            <person name="Kohara Y."/>
            <person name="Levine M."/>
            <person name="Satoh N."/>
            <person name="Rokhsar D.S."/>
        </authorList>
    </citation>
    <scope>NUCLEOTIDE SEQUENCE [LARGE SCALE GENOMIC DNA]</scope>
</reference>
<reference evidence="17" key="4">
    <citation type="submission" date="2025-09" db="UniProtKB">
        <authorList>
            <consortium name="Ensembl"/>
        </authorList>
    </citation>
    <scope>IDENTIFICATION</scope>
</reference>
<dbReference type="SUPFAM" id="SSF50978">
    <property type="entry name" value="WD40 repeat-like"/>
    <property type="match status" value="1"/>
</dbReference>
<keyword evidence="3" id="KW-0158">Chromosome</keyword>
<dbReference type="InterPro" id="IPR036322">
    <property type="entry name" value="WD40_repeat_dom_sf"/>
</dbReference>
<sequence length="338" mass="37729">KKQKLNFAMANEFKLNNCPTDGISSVKFSPSTSQFLLASSWDMSVRLYDVTENSQRFKYEHKSPVLDCCFSDSVHSWSGGLDGSVMMYDLNTGRETVVGRHNNSIRCVEYCSDTNVVVTGSWDQTIKLWDPRSHNNIGSYSQPGKVFTMSVCGDHIIVGTCGKSVVVWDLRNMGYVEQRRESSLKYQTRCIKSFPNKQGYVLSSIEGRVAVEYLDPSVEVQKKKYAFKCHRIKENGIEHIYSVHAIAFHQRYSTFATGGADGYVNMWDGFNKKRLCQFHLFPAAVSSLAFSNDGSMLAVASSPLYGAELSPSSNGEDAIYIRHVTDAETKPKTSSGLA</sequence>
<keyword evidence="5" id="KW-0132">Cell division</keyword>
<keyword evidence="11" id="KW-0469">Meiosis</keyword>
<comment type="subcellular location">
    <subcellularLocation>
        <location evidence="2">Chromosome</location>
        <location evidence="2">Centromere</location>
        <location evidence="2">Kinetochore</location>
    </subcellularLocation>
    <subcellularLocation>
        <location evidence="1">Nucleus</location>
    </subcellularLocation>
</comment>
<proteinExistence type="inferred from homology"/>
<keyword evidence="8" id="KW-0159">Chromosome partition</keyword>
<dbReference type="PROSITE" id="PS50294">
    <property type="entry name" value="WD_REPEATS_REGION"/>
    <property type="match status" value="2"/>
</dbReference>
<evidence type="ECO:0000256" key="9">
    <source>
        <dbReference type="ARBA" id="ARBA00022838"/>
    </source>
</evidence>
<evidence type="ECO:0000256" key="3">
    <source>
        <dbReference type="ARBA" id="ARBA00022454"/>
    </source>
</evidence>
<dbReference type="AlphaFoldDB" id="F6ZUD0"/>
<evidence type="ECO:0000313" key="18">
    <source>
        <dbReference type="Proteomes" id="UP000008144"/>
    </source>
</evidence>
<dbReference type="PRINTS" id="PR00320">
    <property type="entry name" value="GPROTEINBRPT"/>
</dbReference>
<dbReference type="SMART" id="SM00320">
    <property type="entry name" value="WD40"/>
    <property type="match status" value="6"/>
</dbReference>
<feature type="repeat" description="WD" evidence="16">
    <location>
        <begin position="236"/>
        <end position="268"/>
    </location>
</feature>
<dbReference type="GeneTree" id="ENSGT00950000183091"/>
<name>F6ZUD0_CIOIN</name>
<dbReference type="GO" id="GO:0051301">
    <property type="term" value="P:cell division"/>
    <property type="evidence" value="ECO:0007669"/>
    <property type="project" value="UniProtKB-KW"/>
</dbReference>
<evidence type="ECO:0000256" key="1">
    <source>
        <dbReference type="ARBA" id="ARBA00004123"/>
    </source>
</evidence>
<keyword evidence="9" id="KW-0995">Kinetochore</keyword>
<keyword evidence="18" id="KW-1185">Reference proteome</keyword>
<dbReference type="STRING" id="7719.ENSCINP00000019571"/>
<evidence type="ECO:0000313" key="17">
    <source>
        <dbReference type="Ensembl" id="ENSCINP00000019571.4"/>
    </source>
</evidence>
<protein>
    <recommendedName>
        <fullName evidence="15">Mitotic checkpoint protein BUB3</fullName>
    </recommendedName>
</protein>
<keyword evidence="10" id="KW-0539">Nucleus</keyword>
<keyword evidence="7" id="KW-0498">Mitosis</keyword>
<dbReference type="GO" id="GO:0051321">
    <property type="term" value="P:meiotic cell cycle"/>
    <property type="evidence" value="ECO:0007669"/>
    <property type="project" value="UniProtKB-KW"/>
</dbReference>
<dbReference type="InterPro" id="IPR015943">
    <property type="entry name" value="WD40/YVTN_repeat-like_dom_sf"/>
</dbReference>
<evidence type="ECO:0000256" key="13">
    <source>
        <dbReference type="ARBA" id="ARBA00023328"/>
    </source>
</evidence>
<evidence type="ECO:0000256" key="11">
    <source>
        <dbReference type="ARBA" id="ARBA00023254"/>
    </source>
</evidence>
<evidence type="ECO:0000256" key="16">
    <source>
        <dbReference type="PROSITE-ProRule" id="PRU00221"/>
    </source>
</evidence>
<evidence type="ECO:0000256" key="12">
    <source>
        <dbReference type="ARBA" id="ARBA00023306"/>
    </source>
</evidence>
<dbReference type="Gene3D" id="2.130.10.10">
    <property type="entry name" value="YVTN repeat-like/Quinoprotein amine dehydrogenase"/>
    <property type="match status" value="1"/>
</dbReference>
<evidence type="ECO:0000256" key="6">
    <source>
        <dbReference type="ARBA" id="ARBA00022737"/>
    </source>
</evidence>
<dbReference type="GO" id="GO:0043130">
    <property type="term" value="F:ubiquitin binding"/>
    <property type="evidence" value="ECO:0000318"/>
    <property type="project" value="GO_Central"/>
</dbReference>
<evidence type="ECO:0000256" key="15">
    <source>
        <dbReference type="ARBA" id="ARBA00040107"/>
    </source>
</evidence>